<sequence length="181" mass="18997">MKPLHIFLMLAIPVMGASAIWLAPPGTRGLSLGLGALLVALAVIDLATYRLPDLLNVAVLLLGAAMVALTRPALWPHHLLGTGIGYVSLVAIEIAYRHFKGRDGLGRGDAKLMGAIGMWVAWPGLAPVLLIASLSGLVAALVMSRARRQAVSYETRIAFGPWIALGGWVVWLAQPALGALG</sequence>
<dbReference type="InterPro" id="IPR050882">
    <property type="entry name" value="Prepilin_peptidase/N-MTase"/>
</dbReference>
<dbReference type="EMBL" id="ARYK01000001">
    <property type="protein sequence ID" value="KCZ93784.1"/>
    <property type="molecule type" value="Genomic_DNA"/>
</dbReference>
<protein>
    <submittedName>
        <fullName evidence="5">Prepilin peptidase</fullName>
    </submittedName>
</protein>
<keyword evidence="3" id="KW-0812">Transmembrane</keyword>
<organism evidence="5 6">
    <name type="scientific">Hyphomonas johnsonii MHS-2</name>
    <dbReference type="NCBI Taxonomy" id="1280950"/>
    <lineage>
        <taxon>Bacteria</taxon>
        <taxon>Pseudomonadati</taxon>
        <taxon>Pseudomonadota</taxon>
        <taxon>Alphaproteobacteria</taxon>
        <taxon>Hyphomonadales</taxon>
        <taxon>Hyphomonadaceae</taxon>
        <taxon>Hyphomonas</taxon>
    </lineage>
</organism>
<dbReference type="GO" id="GO:0005886">
    <property type="term" value="C:plasma membrane"/>
    <property type="evidence" value="ECO:0007669"/>
    <property type="project" value="TreeGrafter"/>
</dbReference>
<keyword evidence="6" id="KW-1185">Reference proteome</keyword>
<dbReference type="InterPro" id="IPR014032">
    <property type="entry name" value="Peptidase_A24A_bac"/>
</dbReference>
<feature type="domain" description="Prepilin type IV endopeptidase peptidase" evidence="4">
    <location>
        <begin position="34"/>
        <end position="140"/>
    </location>
</feature>
<evidence type="ECO:0000256" key="3">
    <source>
        <dbReference type="SAM" id="Phobius"/>
    </source>
</evidence>
<feature type="transmembrane region" description="Helical" evidence="3">
    <location>
        <begin position="29"/>
        <end position="47"/>
    </location>
</feature>
<dbReference type="InterPro" id="IPR000045">
    <property type="entry name" value="Prepilin_IV_endopep_pep"/>
</dbReference>
<feature type="transmembrane region" description="Helical" evidence="3">
    <location>
        <begin position="162"/>
        <end position="180"/>
    </location>
</feature>
<dbReference type="Proteomes" id="UP000025171">
    <property type="component" value="Unassembled WGS sequence"/>
</dbReference>
<accession>A0A059FSX8</accession>
<feature type="transmembrane region" description="Helical" evidence="3">
    <location>
        <begin position="116"/>
        <end position="142"/>
    </location>
</feature>
<evidence type="ECO:0000313" key="6">
    <source>
        <dbReference type="Proteomes" id="UP000025171"/>
    </source>
</evidence>
<evidence type="ECO:0000313" key="5">
    <source>
        <dbReference type="EMBL" id="KCZ93784.1"/>
    </source>
</evidence>
<dbReference type="RefSeq" id="WP_051617899.1">
    <property type="nucleotide sequence ID" value="NZ_ARYK01000001.1"/>
</dbReference>
<name>A0A059FSX8_9PROT</name>
<dbReference type="PANTHER" id="PTHR30487">
    <property type="entry name" value="TYPE 4 PREPILIN-LIKE PROTEINS LEADER PEPTIDE-PROCESSING ENZYME"/>
    <property type="match status" value="1"/>
</dbReference>
<feature type="transmembrane region" description="Helical" evidence="3">
    <location>
        <begin position="79"/>
        <end position="96"/>
    </location>
</feature>
<keyword evidence="3" id="KW-0472">Membrane</keyword>
<dbReference type="STRING" id="1280950.HJO_00370"/>
<keyword evidence="3" id="KW-1133">Transmembrane helix</keyword>
<dbReference type="Pfam" id="PF01478">
    <property type="entry name" value="Peptidase_A24"/>
    <property type="match status" value="1"/>
</dbReference>
<evidence type="ECO:0000259" key="4">
    <source>
        <dbReference type="Pfam" id="PF01478"/>
    </source>
</evidence>
<dbReference type="PRINTS" id="PR00864">
    <property type="entry name" value="PREPILNPTASE"/>
</dbReference>
<dbReference type="GO" id="GO:0006465">
    <property type="term" value="P:signal peptide processing"/>
    <property type="evidence" value="ECO:0007669"/>
    <property type="project" value="TreeGrafter"/>
</dbReference>
<dbReference type="eggNOG" id="COG1989">
    <property type="taxonomic scope" value="Bacteria"/>
</dbReference>
<evidence type="ECO:0000256" key="2">
    <source>
        <dbReference type="RuleBase" id="RU003793"/>
    </source>
</evidence>
<dbReference type="PATRIC" id="fig|1280950.3.peg.75"/>
<dbReference type="AlphaFoldDB" id="A0A059FSX8"/>
<comment type="caution">
    <text evidence="5">The sequence shown here is derived from an EMBL/GenBank/DDBJ whole genome shotgun (WGS) entry which is preliminary data.</text>
</comment>
<dbReference type="Gene3D" id="1.20.120.1220">
    <property type="match status" value="1"/>
</dbReference>
<comment type="similarity">
    <text evidence="1 2">Belongs to the peptidase A24 family.</text>
</comment>
<reference evidence="5 6" key="1">
    <citation type="journal article" date="2014" name="Antonie Van Leeuwenhoek">
        <title>Hyphomonas beringensis sp. nov. and Hyphomonas chukchiensis sp. nov., isolated from surface seawater of the Bering Sea and Chukchi Sea.</title>
        <authorList>
            <person name="Li C."/>
            <person name="Lai Q."/>
            <person name="Li G."/>
            <person name="Dong C."/>
            <person name="Wang J."/>
            <person name="Liao Y."/>
            <person name="Shao Z."/>
        </authorList>
    </citation>
    <scope>NUCLEOTIDE SEQUENCE [LARGE SCALE GENOMIC DNA]</scope>
    <source>
        <strain evidence="5 6">MHS-2</strain>
    </source>
</reference>
<dbReference type="PANTHER" id="PTHR30487:SF0">
    <property type="entry name" value="PREPILIN LEADER PEPTIDASE_N-METHYLTRANSFERASE-RELATED"/>
    <property type="match status" value="1"/>
</dbReference>
<dbReference type="GO" id="GO:0004190">
    <property type="term" value="F:aspartic-type endopeptidase activity"/>
    <property type="evidence" value="ECO:0007669"/>
    <property type="project" value="InterPro"/>
</dbReference>
<gene>
    <name evidence="5" type="ORF">HJO_00370</name>
</gene>
<evidence type="ECO:0000256" key="1">
    <source>
        <dbReference type="ARBA" id="ARBA00005801"/>
    </source>
</evidence>
<dbReference type="OrthoDB" id="9789291at2"/>
<feature type="transmembrane region" description="Helical" evidence="3">
    <location>
        <begin position="54"/>
        <end position="73"/>
    </location>
</feature>
<proteinExistence type="inferred from homology"/>